<feature type="region of interest" description="Disordered" evidence="2">
    <location>
        <begin position="104"/>
        <end position="128"/>
    </location>
</feature>
<evidence type="ECO:0000259" key="3">
    <source>
        <dbReference type="PROSITE" id="PS51670"/>
    </source>
</evidence>
<gene>
    <name evidence="4" type="ORF">GCK32_007349</name>
</gene>
<evidence type="ECO:0000313" key="4">
    <source>
        <dbReference type="EMBL" id="KAK5978489.1"/>
    </source>
</evidence>
<comment type="caution">
    <text evidence="1">Lacks conserved residue(s) required for the propagation of feature annotation.</text>
</comment>
<dbReference type="AlphaFoldDB" id="A0AAN8FKP9"/>
<evidence type="ECO:0000313" key="5">
    <source>
        <dbReference type="Proteomes" id="UP001331761"/>
    </source>
</evidence>
<name>A0AAN8FKP9_TRICO</name>
<dbReference type="Proteomes" id="UP001331761">
    <property type="component" value="Unassembled WGS sequence"/>
</dbReference>
<dbReference type="Gene3D" id="1.10.10.1940">
    <property type="match status" value="1"/>
</dbReference>
<dbReference type="SMART" id="SM00254">
    <property type="entry name" value="ShKT"/>
    <property type="match status" value="1"/>
</dbReference>
<evidence type="ECO:0000256" key="2">
    <source>
        <dbReference type="SAM" id="MobiDB-lite"/>
    </source>
</evidence>
<keyword evidence="1" id="KW-1015">Disulfide bond</keyword>
<dbReference type="InterPro" id="IPR003582">
    <property type="entry name" value="ShKT_dom"/>
</dbReference>
<evidence type="ECO:0000256" key="1">
    <source>
        <dbReference type="PROSITE-ProRule" id="PRU01005"/>
    </source>
</evidence>
<dbReference type="EMBL" id="WIXE01009374">
    <property type="protein sequence ID" value="KAK5978489.1"/>
    <property type="molecule type" value="Genomic_DNA"/>
</dbReference>
<dbReference type="Pfam" id="PF01549">
    <property type="entry name" value="ShK"/>
    <property type="match status" value="1"/>
</dbReference>
<feature type="disulfide bond" evidence="1">
    <location>
        <begin position="11"/>
        <end position="45"/>
    </location>
</feature>
<accession>A0AAN8FKP9</accession>
<sequence length="128" mass="13132">MVVDPAVSGMCVDTNMQCPVWASTGQCATNGLMMRRMCALSCGTCALGMEYGMGMGMGMGAPGLGYGLGTGLGAASVGYAGTGLNPLATPLLGRSIYEQGILRSPPRSTIYPRNMKKDKLSDLSPVSA</sequence>
<feature type="domain" description="ShKT" evidence="3">
    <location>
        <begin position="11"/>
        <end position="45"/>
    </location>
</feature>
<dbReference type="PROSITE" id="PS51670">
    <property type="entry name" value="SHKT"/>
    <property type="match status" value="1"/>
</dbReference>
<comment type="caution">
    <text evidence="4">The sequence shown here is derived from an EMBL/GenBank/DDBJ whole genome shotgun (WGS) entry which is preliminary data.</text>
</comment>
<organism evidence="4 5">
    <name type="scientific">Trichostrongylus colubriformis</name>
    <name type="common">Black scour worm</name>
    <dbReference type="NCBI Taxonomy" id="6319"/>
    <lineage>
        <taxon>Eukaryota</taxon>
        <taxon>Metazoa</taxon>
        <taxon>Ecdysozoa</taxon>
        <taxon>Nematoda</taxon>
        <taxon>Chromadorea</taxon>
        <taxon>Rhabditida</taxon>
        <taxon>Rhabditina</taxon>
        <taxon>Rhabditomorpha</taxon>
        <taxon>Strongyloidea</taxon>
        <taxon>Trichostrongylidae</taxon>
        <taxon>Trichostrongylus</taxon>
    </lineage>
</organism>
<proteinExistence type="predicted"/>
<keyword evidence="5" id="KW-1185">Reference proteome</keyword>
<reference evidence="4 5" key="1">
    <citation type="submission" date="2019-10" db="EMBL/GenBank/DDBJ databases">
        <title>Assembly and Annotation for the nematode Trichostrongylus colubriformis.</title>
        <authorList>
            <person name="Martin J."/>
        </authorList>
    </citation>
    <scope>NUCLEOTIDE SEQUENCE [LARGE SCALE GENOMIC DNA]</scope>
    <source>
        <strain evidence="4">G859</strain>
        <tissue evidence="4">Whole worm</tissue>
    </source>
</reference>
<protein>
    <submittedName>
        <fullName evidence="4">ShTK domain protein</fullName>
    </submittedName>
</protein>